<feature type="signal peptide" evidence="4">
    <location>
        <begin position="1"/>
        <end position="23"/>
    </location>
</feature>
<evidence type="ECO:0000313" key="9">
    <source>
        <dbReference type="EMBL" id="UOB18099.1"/>
    </source>
</evidence>
<keyword evidence="3 9" id="KW-0378">Hydrolase</keyword>
<evidence type="ECO:0000256" key="4">
    <source>
        <dbReference type="SAM" id="SignalP"/>
    </source>
</evidence>
<dbReference type="Gene3D" id="2.60.420.10">
    <property type="entry name" value="Maltose phosphorylase, domain 3"/>
    <property type="match status" value="1"/>
</dbReference>
<feature type="chain" id="PRO_5039242580" description="alpha-L-rhamnosidase" evidence="4">
    <location>
        <begin position="24"/>
        <end position="922"/>
    </location>
</feature>
<feature type="domain" description="Alpha-L-rhamnosidase C-terminal" evidence="8">
    <location>
        <begin position="804"/>
        <end position="882"/>
    </location>
</feature>
<dbReference type="InterPro" id="IPR013783">
    <property type="entry name" value="Ig-like_fold"/>
</dbReference>
<keyword evidence="10" id="KW-1185">Reference proteome</keyword>
<evidence type="ECO:0000259" key="6">
    <source>
        <dbReference type="Pfam" id="PF08531"/>
    </source>
</evidence>
<dbReference type="Gene3D" id="1.50.10.10">
    <property type="match status" value="1"/>
</dbReference>
<dbReference type="EC" id="3.2.1.40" evidence="2"/>
<dbReference type="Pfam" id="PF05592">
    <property type="entry name" value="Bac_rhamnosid"/>
    <property type="match status" value="1"/>
</dbReference>
<dbReference type="GO" id="GO:0005975">
    <property type="term" value="P:carbohydrate metabolic process"/>
    <property type="evidence" value="ECO:0007669"/>
    <property type="project" value="InterPro"/>
</dbReference>
<gene>
    <name evidence="9" type="ORF">MQE35_02080</name>
</gene>
<dbReference type="InterPro" id="IPR012341">
    <property type="entry name" value="6hp_glycosidase-like_sf"/>
</dbReference>
<dbReference type="InterPro" id="IPR008902">
    <property type="entry name" value="Rhamnosid_concanavalin"/>
</dbReference>
<dbReference type="Proteomes" id="UP000831290">
    <property type="component" value="Chromosome"/>
</dbReference>
<dbReference type="InterPro" id="IPR035396">
    <property type="entry name" value="Bac_rhamnosid6H"/>
</dbReference>
<feature type="domain" description="Alpha-L-rhamnosidase six-hairpin glycosidase" evidence="7">
    <location>
        <begin position="450"/>
        <end position="795"/>
    </location>
</feature>
<proteinExistence type="predicted"/>
<evidence type="ECO:0000259" key="8">
    <source>
        <dbReference type="Pfam" id="PF17390"/>
    </source>
</evidence>
<dbReference type="GO" id="GO:0030596">
    <property type="term" value="F:alpha-L-rhamnosidase activity"/>
    <property type="evidence" value="ECO:0007669"/>
    <property type="project" value="UniProtKB-EC"/>
</dbReference>
<dbReference type="Gene3D" id="2.60.120.260">
    <property type="entry name" value="Galactose-binding domain-like"/>
    <property type="match status" value="2"/>
</dbReference>
<dbReference type="InterPro" id="IPR008928">
    <property type="entry name" value="6-hairpin_glycosidase_sf"/>
</dbReference>
<dbReference type="InterPro" id="IPR035398">
    <property type="entry name" value="Bac_rhamnosid_C"/>
</dbReference>
<dbReference type="Gene3D" id="2.60.40.10">
    <property type="entry name" value="Immunoglobulins"/>
    <property type="match status" value="1"/>
</dbReference>
<dbReference type="PIRSF" id="PIRSF010631">
    <property type="entry name" value="A-rhamnsds"/>
    <property type="match status" value="1"/>
</dbReference>
<dbReference type="Pfam" id="PF17390">
    <property type="entry name" value="Bac_rhamnosid_C"/>
    <property type="match status" value="1"/>
</dbReference>
<protein>
    <recommendedName>
        <fullName evidence="2">alpha-L-rhamnosidase</fullName>
        <ecNumber evidence="2">3.2.1.40</ecNumber>
    </recommendedName>
</protein>
<keyword evidence="4" id="KW-0732">Signal</keyword>
<evidence type="ECO:0000259" key="5">
    <source>
        <dbReference type="Pfam" id="PF05592"/>
    </source>
</evidence>
<evidence type="ECO:0000256" key="2">
    <source>
        <dbReference type="ARBA" id="ARBA00012652"/>
    </source>
</evidence>
<dbReference type="PANTHER" id="PTHR33307">
    <property type="entry name" value="ALPHA-RHAMNOSIDASE (EUROFUNG)"/>
    <property type="match status" value="1"/>
</dbReference>
<dbReference type="RefSeq" id="WP_255844057.1">
    <property type="nucleotide sequence ID" value="NZ_CP094358.1"/>
</dbReference>
<feature type="domain" description="Alpha-L-rhamnosidase concanavalin-like" evidence="5">
    <location>
        <begin position="345"/>
        <end position="445"/>
    </location>
</feature>
<dbReference type="PANTHER" id="PTHR33307:SF6">
    <property type="entry name" value="ALPHA-RHAMNOSIDASE (EUROFUNG)-RELATED"/>
    <property type="match status" value="1"/>
</dbReference>
<comment type="catalytic activity">
    <reaction evidence="1">
        <text>Hydrolysis of terminal non-reducing alpha-L-rhamnose residues in alpha-L-rhamnosides.</text>
        <dbReference type="EC" id="3.2.1.40"/>
    </reaction>
</comment>
<dbReference type="Pfam" id="PF08531">
    <property type="entry name" value="Bac_rhamnosid_N"/>
    <property type="match status" value="1"/>
</dbReference>
<dbReference type="EMBL" id="CP094358">
    <property type="protein sequence ID" value="UOB18099.1"/>
    <property type="molecule type" value="Genomic_DNA"/>
</dbReference>
<accession>A0A9E7D3Q4</accession>
<evidence type="ECO:0000259" key="7">
    <source>
        <dbReference type="Pfam" id="PF17389"/>
    </source>
</evidence>
<evidence type="ECO:0000256" key="3">
    <source>
        <dbReference type="ARBA" id="ARBA00022801"/>
    </source>
</evidence>
<dbReference type="InterPro" id="IPR016007">
    <property type="entry name" value="Alpha_rhamnosid"/>
</dbReference>
<dbReference type="SUPFAM" id="SSF48208">
    <property type="entry name" value="Six-hairpin glycosidases"/>
    <property type="match status" value="1"/>
</dbReference>
<organism evidence="9 10">
    <name type="scientific">Abyssalbus ytuae</name>
    <dbReference type="NCBI Taxonomy" id="2926907"/>
    <lineage>
        <taxon>Bacteria</taxon>
        <taxon>Pseudomonadati</taxon>
        <taxon>Bacteroidota</taxon>
        <taxon>Flavobacteriia</taxon>
        <taxon>Flavobacteriales</taxon>
        <taxon>Flavobacteriaceae</taxon>
        <taxon>Abyssalbus</taxon>
    </lineage>
</organism>
<dbReference type="KEGG" id="fbm:MQE35_02080"/>
<evidence type="ECO:0000313" key="10">
    <source>
        <dbReference type="Proteomes" id="UP000831290"/>
    </source>
</evidence>
<dbReference type="Pfam" id="PF25788">
    <property type="entry name" value="Ig_Rha78A_N"/>
    <property type="match status" value="1"/>
</dbReference>
<reference evidence="9" key="1">
    <citation type="submission" date="2022-03" db="EMBL/GenBank/DDBJ databases">
        <title>Description of Abyssus ytuae gen. nov., sp. nov., a novel member of the family Flavobacteriaceae isolated from the sediment of Mariana Trench.</title>
        <authorList>
            <person name="Zhang J."/>
            <person name="Xu X."/>
        </authorList>
    </citation>
    <scope>NUCLEOTIDE SEQUENCE</scope>
    <source>
        <strain evidence="9">MT3330</strain>
    </source>
</reference>
<sequence length="922" mass="104827">MKKYYRALVLMIMLLGVHFSSTAQIKTEHLYCENKTNPIGVDNVNPELTWILSSQKQNKKQSAYQIQVSENSSFTSSIIWNSNKVNSEQSVGITYQGPDLKSLTKYFWRVKVWDEKGKSSPWSTVASWQMGILNSADWKAQWITMGYKEDPERQSPAFRKEVFIRKKVQSATLCVTSHGLYQAFLNGKKIVNAYLTPGWTSYNKRLQYQVYDVTNMLAEGKNAIGALLGSGWYRGTLAWSDNKNLYGNELALLLQLNINYTDGTSEVLGTDSTWKAQKSSIVYSEIYNGETIDARKKTGKWKSAGYNDNQWPSVLTKPYGFGNLVATYNQPVTKHEEIQPVKIITTPDGDTVIDFGQNLVGWVVAEVSGNKGDSLIIDHAEMLDKNGNFYTENLRVAKQKNIYILSGDGVEHFEPHFTWQGFQYIRIKGNVKNLSEDNFKAVVLYSDMPETGSFTTSNKLLNQLQHNIQWGQKGNFLDVPTDCPQRDERLGWTGDAQVFFKTAAFNMDVNNFFSKWMKDVAADQFENGSIPHVIPNVLGANQGGSAGWGDVSTIIPWNMYLLYGNKKVLARQYNSMKSWVDYMKTQSTGYLWNSGNHFGDWLFYRPDDDTDGRSAITDKNLIAQCFFAHSTQLLINSAEILGKDEDVTTYTRLLQEIKAAFLKEYVTPNGRLVSDTQTAYVLALNFDMLPKNLREQAANRLTENIKRYGYHLTTGFLGTPYLCSVLSEFGYHDLAYTLLMQQNYPSWLYPVTKGATTIWERWDGLKPNGDFQNPGMNSFNHYAYGAIGDWMYRNLAGINTSEEPGEVGYKKIILRPHFKNHILSEEVKRQNKNDTLSEVKATLRTYYGTINSHWKIKGEKIIYHIEIPVNTTADVYLPVSDINFLKENNKPVKSTNKFTIKTENGETKVSLGSGKYSFSFNL</sequence>
<name>A0A9E7D3Q4_9FLAO</name>
<evidence type="ECO:0000256" key="1">
    <source>
        <dbReference type="ARBA" id="ARBA00001445"/>
    </source>
</evidence>
<dbReference type="InterPro" id="IPR013737">
    <property type="entry name" value="Bac_rhamnosid_N"/>
</dbReference>
<feature type="domain" description="Bacterial alpha-L-rhamnosidase N-terminal" evidence="6">
    <location>
        <begin position="166"/>
        <end position="336"/>
    </location>
</feature>
<dbReference type="AlphaFoldDB" id="A0A9E7D3Q4"/>
<dbReference type="Pfam" id="PF17389">
    <property type="entry name" value="Bac_rhamnosid6H"/>
    <property type="match status" value="1"/>
</dbReference>